<evidence type="ECO:0000256" key="1">
    <source>
        <dbReference type="ARBA" id="ARBA00007924"/>
    </source>
</evidence>
<dbReference type="Gene3D" id="2.10.260.10">
    <property type="match status" value="1"/>
</dbReference>
<dbReference type="PANTHER" id="PTHR37550:SF3">
    <property type="entry name" value="ANTITOXIN VAPB1"/>
    <property type="match status" value="1"/>
</dbReference>
<reference evidence="4" key="1">
    <citation type="submission" date="2014-02" db="EMBL/GenBank/DDBJ databases">
        <title>Expanding our view of genomic diversity in Candidatus Accumulibacter clades.</title>
        <authorList>
            <person name="Skennerton C.T."/>
            <person name="Barr J.J."/>
            <person name="Slater F.R."/>
            <person name="Bond P.L."/>
            <person name="Tyson G.W."/>
        </authorList>
    </citation>
    <scope>NUCLEOTIDE SEQUENCE [LARGE SCALE GENOMIC DNA]</scope>
</reference>
<comment type="caution">
    <text evidence="4">The sequence shown here is derived from an EMBL/GenBank/DDBJ whole genome shotgun (WGS) entry which is preliminary data.</text>
</comment>
<dbReference type="InterPro" id="IPR051734">
    <property type="entry name" value="VapB_TA_antitoxins"/>
</dbReference>
<dbReference type="GO" id="GO:0003677">
    <property type="term" value="F:DNA binding"/>
    <property type="evidence" value="ECO:0007669"/>
    <property type="project" value="UniProtKB-UniRule"/>
</dbReference>
<dbReference type="STRING" id="1454004.AW11_00988"/>
<dbReference type="Pfam" id="PF04014">
    <property type="entry name" value="MazE_antitoxin"/>
    <property type="match status" value="1"/>
</dbReference>
<dbReference type="eggNOG" id="COG4456">
    <property type="taxonomic scope" value="Bacteria"/>
</dbReference>
<evidence type="ECO:0000256" key="2">
    <source>
        <dbReference type="PROSITE-ProRule" id="PRU01076"/>
    </source>
</evidence>
<dbReference type="InterPro" id="IPR037914">
    <property type="entry name" value="SpoVT-AbrB_sf"/>
</dbReference>
<dbReference type="PATRIC" id="fig|1454004.3.peg.1038"/>
<protein>
    <submittedName>
        <fullName evidence="4">Antitoxin VapB1</fullName>
    </submittedName>
</protein>
<dbReference type="PROSITE" id="PS51740">
    <property type="entry name" value="SPOVT_ABRB"/>
    <property type="match status" value="1"/>
</dbReference>
<keyword evidence="5" id="KW-1185">Reference proteome</keyword>
<name>A0A011QML4_ACCRE</name>
<gene>
    <name evidence="4" type="primary">vapB1_1</name>
    <name evidence="4" type="ORF">AW11_00988</name>
</gene>
<dbReference type="AlphaFoldDB" id="A0A011QML4"/>
<keyword evidence="2" id="KW-0238">DNA-binding</keyword>
<dbReference type="Proteomes" id="UP000022141">
    <property type="component" value="Unassembled WGS sequence"/>
</dbReference>
<evidence type="ECO:0000313" key="4">
    <source>
        <dbReference type="EMBL" id="EXI90285.1"/>
    </source>
</evidence>
<dbReference type="InterPro" id="IPR007159">
    <property type="entry name" value="SpoVT-AbrB_dom"/>
</dbReference>
<proteinExistence type="inferred from homology"/>
<sequence length="97" mass="11067">MIETRIAKLFKNGASQAVRLPSDFRFEGDEVYVTRDDATGDVVLSNRPGAKTWNEFFELLHEVDVPADFMAERPLNVLPQERGIFDDELSTNHKVSR</sequence>
<dbReference type="EMBL" id="JEMY01000008">
    <property type="protein sequence ID" value="EXI90285.1"/>
    <property type="molecule type" value="Genomic_DNA"/>
</dbReference>
<evidence type="ECO:0000313" key="5">
    <source>
        <dbReference type="Proteomes" id="UP000022141"/>
    </source>
</evidence>
<comment type="similarity">
    <text evidence="1">Belongs to the VapB family.</text>
</comment>
<dbReference type="PANTHER" id="PTHR37550">
    <property type="entry name" value="ANTITOXIN VAPB1"/>
    <property type="match status" value="1"/>
</dbReference>
<feature type="domain" description="SpoVT-AbrB" evidence="3">
    <location>
        <begin position="7"/>
        <end position="49"/>
    </location>
</feature>
<dbReference type="SUPFAM" id="SSF89447">
    <property type="entry name" value="AbrB/MazE/MraZ-like"/>
    <property type="match status" value="1"/>
</dbReference>
<evidence type="ECO:0000259" key="3">
    <source>
        <dbReference type="PROSITE" id="PS51740"/>
    </source>
</evidence>
<accession>A0A011QML4</accession>
<organism evidence="4 5">
    <name type="scientific">Accumulibacter regalis</name>
    <dbReference type="NCBI Taxonomy" id="522306"/>
    <lineage>
        <taxon>Bacteria</taxon>
        <taxon>Pseudomonadati</taxon>
        <taxon>Pseudomonadota</taxon>
        <taxon>Betaproteobacteria</taxon>
        <taxon>Candidatus Accumulibacter</taxon>
    </lineage>
</organism>